<proteinExistence type="predicted"/>
<evidence type="ECO:0000313" key="1">
    <source>
        <dbReference type="EMBL" id="KAG6471519.1"/>
    </source>
</evidence>
<dbReference type="Pfam" id="PF14009">
    <property type="entry name" value="PADRE"/>
    <property type="match status" value="1"/>
</dbReference>
<organism evidence="1 2">
    <name type="scientific">Zingiber officinale</name>
    <name type="common">Ginger</name>
    <name type="synonym">Amomum zingiber</name>
    <dbReference type="NCBI Taxonomy" id="94328"/>
    <lineage>
        <taxon>Eukaryota</taxon>
        <taxon>Viridiplantae</taxon>
        <taxon>Streptophyta</taxon>
        <taxon>Embryophyta</taxon>
        <taxon>Tracheophyta</taxon>
        <taxon>Spermatophyta</taxon>
        <taxon>Magnoliopsida</taxon>
        <taxon>Liliopsida</taxon>
        <taxon>Zingiberales</taxon>
        <taxon>Zingiberaceae</taxon>
        <taxon>Zingiber</taxon>
    </lineage>
</organism>
<dbReference type="PANTHER" id="PTHR33413">
    <property type="entry name" value="EXPRESSED PROTEIN"/>
    <property type="match status" value="1"/>
</dbReference>
<sequence>MGNCQAADAAAVVIQYPGGKVERLHWPTTAANVMKSNPGYHVALVTLDVPPNERQDGGVGIRITRVKLLKPKEMLLLGQVYRLIASQGNKTRTRSTEEHTDDNERQTMASFAPEHLRNVRLVVQQKEIPTSAQIFTTSSMSWLKTSFAPGKILPSSPSDKEQAVSKITKPGWDQGRAFSPLPAFGTSKQSPHDPFAFPQSSFITNNELSLSSTTSPNLRTYFINISMRSKRLPKGSGNLGGLDMDLVSTVHEFVSRQGIRGNARQRTRLLELCRLDAFRPSLMIPLPDPSSFSMHHVTVPHTDTATVAGRVISSAIAEFMR</sequence>
<reference evidence="1 2" key="1">
    <citation type="submission" date="2020-08" db="EMBL/GenBank/DDBJ databases">
        <title>Plant Genome Project.</title>
        <authorList>
            <person name="Zhang R.-G."/>
        </authorList>
    </citation>
    <scope>NUCLEOTIDE SEQUENCE [LARGE SCALE GENOMIC DNA]</scope>
    <source>
        <tissue evidence="1">Rhizome</tissue>
    </source>
</reference>
<evidence type="ECO:0000313" key="2">
    <source>
        <dbReference type="Proteomes" id="UP000734854"/>
    </source>
</evidence>
<dbReference type="AlphaFoldDB" id="A0A8J5CD31"/>
<dbReference type="EMBL" id="JACMSC010000020">
    <property type="protein sequence ID" value="KAG6471519.1"/>
    <property type="molecule type" value="Genomic_DNA"/>
</dbReference>
<dbReference type="InterPro" id="IPR025322">
    <property type="entry name" value="PADRE_dom"/>
</dbReference>
<dbReference type="Proteomes" id="UP000734854">
    <property type="component" value="Unassembled WGS sequence"/>
</dbReference>
<protein>
    <submittedName>
        <fullName evidence="1">Uncharacterized protein</fullName>
    </submittedName>
</protein>
<keyword evidence="2" id="KW-1185">Reference proteome</keyword>
<dbReference type="PANTHER" id="PTHR33413:SF35">
    <property type="entry name" value="OS09G0381600 PROTEIN"/>
    <property type="match status" value="1"/>
</dbReference>
<accession>A0A8J5CD31</accession>
<name>A0A8J5CD31_ZINOF</name>
<gene>
    <name evidence="1" type="ORF">ZIOFF_068961</name>
</gene>
<comment type="caution">
    <text evidence="1">The sequence shown here is derived from an EMBL/GenBank/DDBJ whole genome shotgun (WGS) entry which is preliminary data.</text>
</comment>